<keyword evidence="3" id="KW-0677">Repeat</keyword>
<accession>A0A9P1ITG0</accession>
<evidence type="ECO:0000256" key="4">
    <source>
        <dbReference type="ARBA" id="ARBA00022771"/>
    </source>
</evidence>
<evidence type="ECO:0000313" key="10">
    <source>
        <dbReference type="Proteomes" id="UP001152747"/>
    </source>
</evidence>
<evidence type="ECO:0000256" key="5">
    <source>
        <dbReference type="ARBA" id="ARBA00022833"/>
    </source>
</evidence>
<keyword evidence="6" id="KW-0539">Nucleus</keyword>
<evidence type="ECO:0000256" key="1">
    <source>
        <dbReference type="ARBA" id="ARBA00004123"/>
    </source>
</evidence>
<dbReference type="InterPro" id="IPR013087">
    <property type="entry name" value="Znf_C2H2_type"/>
</dbReference>
<comment type="caution">
    <text evidence="9">The sequence shown here is derived from an EMBL/GenBank/DDBJ whole genome shotgun (WGS) entry which is preliminary data.</text>
</comment>
<feature type="domain" description="C2H2-type" evidence="8">
    <location>
        <begin position="595"/>
        <end position="618"/>
    </location>
</feature>
<sequence length="902" mass="100756">MVLIRNKIRNLEMNETTHQNGFSSKDLLNLDDKQKALLEQFLIQANSSMQVKNGIDDIASRLKNGSSSGGNLIAGSIASSSTNSPKEPQFISNNSPNMNLNCVECGVKKSTSEDMETHLKTEHLNWLPFQCPICLVERASDAQMREHLHATHNKNMNKFIYVDNVGAKRQLQILMDKCFARNVAKRINASPNSPKTCRGSNQSSGRNTATSNDSTPSIKEKEKQQAQVAADFLKLLDFSVSDIATPKSKQNGTSRGHKRPFDSIPSGSATVDIVPVSDATLDGIVAKASKINGENEENELQPTFSLDDLNLDGNSALASLFGANNKLNLDDLSNEQNDAFDDPLDALNPISVLDNVAALFGSTPNTIESSETKKITSSVSKKRVLGECSKCQKPVTAGARQMHMFFHLAKDENIYRFKCKHEGCTIEHYRKDQMENHQSKMHGRIDPDMMEDRSLELFQKCQELNHELFVAHRAGGASRSNLLSWSPDLQDLSMELLGTKNGTIPGPTAAKAEIAYAAQQLANAKKNANKAAKSSSISTSASSNNVSTNGFLPLKLVPDEDHPLQCRLCGKTMQNRIRGFHILWHMAKDKGINRYTCKQCDFGHDRSQSVQVHGKKEHGSDDCVEDRIGEYQDDVKEMSEACFGISSLFAQESKRKNKIPAANVQRENESGDASPLTLIDEEAELEADVLLETLQDFIDLPKIEKTEENLEEDVEETENEEEIEEDGEEEEEQVTGSARRKRKISRFNFRGKKSKKQKEVAAVTRNISILIGGTQFCRKKVNEFSYCQICSKLVANKMPEHAYSHMKAELFQCPVCEVGHQCRDMLTKHIKDMHPTNTQKIIDNRLIHVADIKKSIKECFPAFFIDHPLPTREDLEKLGESTKNLIDLKNFGIEKYLENCEE</sequence>
<feature type="domain" description="C2H2-type" evidence="8">
    <location>
        <begin position="129"/>
        <end position="152"/>
    </location>
</feature>
<dbReference type="Proteomes" id="UP001152747">
    <property type="component" value="Unassembled WGS sequence"/>
</dbReference>
<evidence type="ECO:0000313" key="9">
    <source>
        <dbReference type="EMBL" id="CAI5450816.1"/>
    </source>
</evidence>
<keyword evidence="10" id="KW-1185">Reference proteome</keyword>
<feature type="compositionally biased region" description="Acidic residues" evidence="7">
    <location>
        <begin position="709"/>
        <end position="733"/>
    </location>
</feature>
<feature type="domain" description="C2H2-type" evidence="8">
    <location>
        <begin position="100"/>
        <end position="123"/>
    </location>
</feature>
<feature type="compositionally biased region" description="Polar residues" evidence="7">
    <location>
        <begin position="189"/>
        <end position="217"/>
    </location>
</feature>
<evidence type="ECO:0000256" key="7">
    <source>
        <dbReference type="SAM" id="MobiDB-lite"/>
    </source>
</evidence>
<name>A0A9P1ITG0_9PELO</name>
<comment type="subcellular location">
    <subcellularLocation>
        <location evidence="1">Nucleus</location>
    </subcellularLocation>
</comment>
<dbReference type="PANTHER" id="PTHR24406">
    <property type="entry name" value="TRANSCRIPTIONAL REPRESSOR CTCFL-RELATED"/>
    <property type="match status" value="1"/>
</dbReference>
<feature type="domain" description="C2H2-type" evidence="8">
    <location>
        <begin position="417"/>
        <end position="442"/>
    </location>
</feature>
<feature type="region of interest" description="Disordered" evidence="7">
    <location>
        <begin position="705"/>
        <end position="739"/>
    </location>
</feature>
<dbReference type="GO" id="GO:0005634">
    <property type="term" value="C:nucleus"/>
    <property type="evidence" value="ECO:0007669"/>
    <property type="project" value="UniProtKB-SubCell"/>
</dbReference>
<proteinExistence type="predicted"/>
<protein>
    <recommendedName>
        <fullName evidence="8">C2H2-type domain-containing protein</fullName>
    </recommendedName>
</protein>
<dbReference type="AlphaFoldDB" id="A0A9P1ITG0"/>
<evidence type="ECO:0000256" key="3">
    <source>
        <dbReference type="ARBA" id="ARBA00022737"/>
    </source>
</evidence>
<evidence type="ECO:0000256" key="6">
    <source>
        <dbReference type="ARBA" id="ARBA00023242"/>
    </source>
</evidence>
<keyword evidence="4" id="KW-0863">Zinc-finger</keyword>
<keyword evidence="5" id="KW-0862">Zinc</keyword>
<dbReference type="SMART" id="SM00355">
    <property type="entry name" value="ZnF_C2H2"/>
    <property type="match status" value="6"/>
</dbReference>
<dbReference type="Gene3D" id="3.30.160.60">
    <property type="entry name" value="Classic Zinc Finger"/>
    <property type="match status" value="1"/>
</dbReference>
<organism evidence="9 10">
    <name type="scientific">Caenorhabditis angaria</name>
    <dbReference type="NCBI Taxonomy" id="860376"/>
    <lineage>
        <taxon>Eukaryota</taxon>
        <taxon>Metazoa</taxon>
        <taxon>Ecdysozoa</taxon>
        <taxon>Nematoda</taxon>
        <taxon>Chromadorea</taxon>
        <taxon>Rhabditida</taxon>
        <taxon>Rhabditina</taxon>
        <taxon>Rhabditomorpha</taxon>
        <taxon>Rhabditoidea</taxon>
        <taxon>Rhabditidae</taxon>
        <taxon>Peloderinae</taxon>
        <taxon>Caenorhabditis</taxon>
    </lineage>
</organism>
<keyword evidence="2" id="KW-0479">Metal-binding</keyword>
<evidence type="ECO:0000256" key="2">
    <source>
        <dbReference type="ARBA" id="ARBA00022723"/>
    </source>
</evidence>
<dbReference type="EMBL" id="CANHGI010000005">
    <property type="protein sequence ID" value="CAI5450816.1"/>
    <property type="molecule type" value="Genomic_DNA"/>
</dbReference>
<feature type="domain" description="C2H2-type" evidence="8">
    <location>
        <begin position="811"/>
        <end position="834"/>
    </location>
</feature>
<gene>
    <name evidence="9" type="ORF">CAMP_LOCUS13453</name>
</gene>
<feature type="region of interest" description="Disordered" evidence="7">
    <location>
        <begin position="189"/>
        <end position="223"/>
    </location>
</feature>
<dbReference type="InterPro" id="IPR050888">
    <property type="entry name" value="ZnF_C2H2-type_TF"/>
</dbReference>
<reference evidence="9" key="1">
    <citation type="submission" date="2022-11" db="EMBL/GenBank/DDBJ databases">
        <authorList>
            <person name="Kikuchi T."/>
        </authorList>
    </citation>
    <scope>NUCLEOTIDE SEQUENCE</scope>
    <source>
        <strain evidence="9">PS1010</strain>
    </source>
</reference>
<evidence type="ECO:0000259" key="8">
    <source>
        <dbReference type="SMART" id="SM00355"/>
    </source>
</evidence>
<feature type="region of interest" description="Disordered" evidence="7">
    <location>
        <begin position="245"/>
        <end position="269"/>
    </location>
</feature>
<dbReference type="OrthoDB" id="5844122at2759"/>
<dbReference type="GO" id="GO:0008270">
    <property type="term" value="F:zinc ion binding"/>
    <property type="evidence" value="ECO:0007669"/>
    <property type="project" value="UniProtKB-KW"/>
</dbReference>
<feature type="domain" description="C2H2-type" evidence="8">
    <location>
        <begin position="386"/>
        <end position="407"/>
    </location>
</feature>